<comment type="caution">
    <text evidence="1">The sequence shown here is derived from an EMBL/GenBank/DDBJ whole genome shotgun (WGS) entry which is preliminary data.</text>
</comment>
<evidence type="ECO:0000313" key="1">
    <source>
        <dbReference type="EMBL" id="EWC58621.1"/>
    </source>
</evidence>
<gene>
    <name evidence="1" type="ORF">UO65_6104</name>
</gene>
<proteinExistence type="predicted"/>
<dbReference type="Proteomes" id="UP000019277">
    <property type="component" value="Unassembled WGS sequence"/>
</dbReference>
<sequence>MGPGWLVAVLAGSGWVAAAPRGSGWRPDRVVGRACRLVGRAGRLSRWRSGWLLVRPAVRLAGGWRQCGDRRPGGGLGLPFLVRLRGHALGWGFRVAGGWACGSPGRAVVGGRVVGPACRS</sequence>
<reference evidence="1 2" key="1">
    <citation type="journal article" date="2014" name="Genome Announc.">
        <title>Draft Genome Sequence of the Antitrypanosomally Active Sponge-Associated Bacterium Actinokineospora sp. Strain EG49.</title>
        <authorList>
            <person name="Harjes J."/>
            <person name="Ryu T."/>
            <person name="Abdelmohsen U.R."/>
            <person name="Moitinho-Silva L."/>
            <person name="Horn H."/>
            <person name="Ravasi T."/>
            <person name="Hentschel U."/>
        </authorList>
    </citation>
    <scope>NUCLEOTIDE SEQUENCE [LARGE SCALE GENOMIC DNA]</scope>
    <source>
        <strain evidence="1 2">EG49</strain>
    </source>
</reference>
<protein>
    <submittedName>
        <fullName evidence="1">Uncharacterized protein</fullName>
    </submittedName>
</protein>
<dbReference type="AlphaFoldDB" id="W7IQ28"/>
<keyword evidence="2" id="KW-1185">Reference proteome</keyword>
<evidence type="ECO:0000313" key="2">
    <source>
        <dbReference type="Proteomes" id="UP000019277"/>
    </source>
</evidence>
<name>W7IQ28_9PSEU</name>
<accession>W7IQ28</accession>
<dbReference type="EMBL" id="AYXG01000235">
    <property type="protein sequence ID" value="EWC58621.1"/>
    <property type="molecule type" value="Genomic_DNA"/>
</dbReference>
<organism evidence="1 2">
    <name type="scientific">Actinokineospora spheciospongiae</name>
    <dbReference type="NCBI Taxonomy" id="909613"/>
    <lineage>
        <taxon>Bacteria</taxon>
        <taxon>Bacillati</taxon>
        <taxon>Actinomycetota</taxon>
        <taxon>Actinomycetes</taxon>
        <taxon>Pseudonocardiales</taxon>
        <taxon>Pseudonocardiaceae</taxon>
        <taxon>Actinokineospora</taxon>
    </lineage>
</organism>